<keyword evidence="1" id="KW-0812">Transmembrane</keyword>
<accession>A0ABP8DWP8</accession>
<evidence type="ECO:0000256" key="1">
    <source>
        <dbReference type="SAM" id="Phobius"/>
    </source>
</evidence>
<protein>
    <submittedName>
        <fullName evidence="2">Uncharacterized protein</fullName>
    </submittedName>
</protein>
<evidence type="ECO:0000313" key="2">
    <source>
        <dbReference type="EMBL" id="GAA4264253.1"/>
    </source>
</evidence>
<sequence length="190" mass="20150">MNVPDYELYRLARTIDGTRADAMIVAVYRDPTRIWRTWARAVSVTTASPEEQPCTSGAVGTDVRCAAVCCTAAALGFGWVAIDDARGGTVDAEVVGIQHISSGRRVYEVRFDVAGRTCSAQVHSGSNPLPRDVHIGGISRLRYSASGPCTKVRETTSPGPGPLPIVIAVVAIGLWAGVWSGRLRSRSAAP</sequence>
<keyword evidence="1" id="KW-1133">Transmembrane helix</keyword>
<comment type="caution">
    <text evidence="2">The sequence shown here is derived from an EMBL/GenBank/DDBJ whole genome shotgun (WGS) entry which is preliminary data.</text>
</comment>
<dbReference type="EMBL" id="BAABAT010000120">
    <property type="protein sequence ID" value="GAA4264253.1"/>
    <property type="molecule type" value="Genomic_DNA"/>
</dbReference>
<keyword evidence="3" id="KW-1185">Reference proteome</keyword>
<feature type="transmembrane region" description="Helical" evidence="1">
    <location>
        <begin position="161"/>
        <end position="179"/>
    </location>
</feature>
<evidence type="ECO:0000313" key="3">
    <source>
        <dbReference type="Proteomes" id="UP001500620"/>
    </source>
</evidence>
<proteinExistence type="predicted"/>
<dbReference type="Proteomes" id="UP001500620">
    <property type="component" value="Unassembled WGS sequence"/>
</dbReference>
<name>A0ABP8DWP8_9ACTN</name>
<keyword evidence="1" id="KW-0472">Membrane</keyword>
<reference evidence="3" key="1">
    <citation type="journal article" date="2019" name="Int. J. Syst. Evol. Microbiol.">
        <title>The Global Catalogue of Microorganisms (GCM) 10K type strain sequencing project: providing services to taxonomists for standard genome sequencing and annotation.</title>
        <authorList>
            <consortium name="The Broad Institute Genomics Platform"/>
            <consortium name="The Broad Institute Genome Sequencing Center for Infectious Disease"/>
            <person name="Wu L."/>
            <person name="Ma J."/>
        </authorList>
    </citation>
    <scope>NUCLEOTIDE SEQUENCE [LARGE SCALE GENOMIC DNA]</scope>
    <source>
        <strain evidence="3">JCM 17441</strain>
    </source>
</reference>
<organism evidence="2 3">
    <name type="scientific">Dactylosporangium darangshiense</name>
    <dbReference type="NCBI Taxonomy" id="579108"/>
    <lineage>
        <taxon>Bacteria</taxon>
        <taxon>Bacillati</taxon>
        <taxon>Actinomycetota</taxon>
        <taxon>Actinomycetes</taxon>
        <taxon>Micromonosporales</taxon>
        <taxon>Micromonosporaceae</taxon>
        <taxon>Dactylosporangium</taxon>
    </lineage>
</organism>
<gene>
    <name evidence="2" type="ORF">GCM10022255_116170</name>
</gene>